<feature type="domain" description="ATP-dependent DNA ligase family profile" evidence="7">
    <location>
        <begin position="126"/>
        <end position="222"/>
    </location>
</feature>
<dbReference type="RefSeq" id="WP_008928742.1">
    <property type="nucleotide sequence ID" value="NZ_AMRJ01000010.1"/>
</dbReference>
<organism evidence="8 9">
    <name type="scientific">Alcanivorax hongdengensis A-11-3</name>
    <dbReference type="NCBI Taxonomy" id="1177179"/>
    <lineage>
        <taxon>Bacteria</taxon>
        <taxon>Pseudomonadati</taxon>
        <taxon>Pseudomonadota</taxon>
        <taxon>Gammaproteobacteria</taxon>
        <taxon>Oceanospirillales</taxon>
        <taxon>Alcanivoracaceae</taxon>
        <taxon>Alcanivorax</taxon>
    </lineage>
</organism>
<dbReference type="Gene3D" id="3.30.470.30">
    <property type="entry name" value="DNA ligase/mRNA capping enzyme"/>
    <property type="match status" value="1"/>
</dbReference>
<evidence type="ECO:0000313" key="8">
    <source>
        <dbReference type="EMBL" id="EKF74516.1"/>
    </source>
</evidence>
<dbReference type="STRING" id="1177179.A11A3_07815"/>
<dbReference type="AlphaFoldDB" id="L0WC44"/>
<evidence type="ECO:0000256" key="6">
    <source>
        <dbReference type="ARBA" id="ARBA00034003"/>
    </source>
</evidence>
<keyword evidence="4" id="KW-0227">DNA damage</keyword>
<evidence type="ECO:0000259" key="7">
    <source>
        <dbReference type="PROSITE" id="PS50160"/>
    </source>
</evidence>
<dbReference type="GO" id="GO:0006281">
    <property type="term" value="P:DNA repair"/>
    <property type="evidence" value="ECO:0007669"/>
    <property type="project" value="UniProtKB-KW"/>
</dbReference>
<comment type="caution">
    <text evidence="8">The sequence shown here is derived from an EMBL/GenBank/DDBJ whole genome shotgun (WGS) entry which is preliminary data.</text>
</comment>
<protein>
    <submittedName>
        <fullName evidence="8">DNA ligase</fullName>
        <ecNumber evidence="8">6.5.1.1</ecNumber>
    </submittedName>
</protein>
<dbReference type="Pfam" id="PF01068">
    <property type="entry name" value="DNA_ligase_A_M"/>
    <property type="match status" value="1"/>
</dbReference>
<dbReference type="GO" id="GO:0006260">
    <property type="term" value="P:DNA replication"/>
    <property type="evidence" value="ECO:0007669"/>
    <property type="project" value="UniProtKB-KW"/>
</dbReference>
<evidence type="ECO:0000256" key="4">
    <source>
        <dbReference type="ARBA" id="ARBA00022763"/>
    </source>
</evidence>
<keyword evidence="9" id="KW-1185">Reference proteome</keyword>
<evidence type="ECO:0000256" key="3">
    <source>
        <dbReference type="ARBA" id="ARBA00022705"/>
    </source>
</evidence>
<comment type="catalytic activity">
    <reaction evidence="6">
        <text>ATP + (deoxyribonucleotide)n-3'-hydroxyl + 5'-phospho-(deoxyribonucleotide)m = (deoxyribonucleotide)n+m + AMP + diphosphate.</text>
        <dbReference type="EC" id="6.5.1.1"/>
    </reaction>
</comment>
<dbReference type="InterPro" id="IPR012310">
    <property type="entry name" value="DNA_ligase_ATP-dep_cent"/>
</dbReference>
<comment type="cofactor">
    <cofactor evidence="1">
        <name>a divalent metal cation</name>
        <dbReference type="ChEBI" id="CHEBI:60240"/>
    </cofactor>
</comment>
<dbReference type="InterPro" id="IPR012340">
    <property type="entry name" value="NA-bd_OB-fold"/>
</dbReference>
<dbReference type="EC" id="6.5.1.1" evidence="8"/>
<keyword evidence="5" id="KW-0234">DNA repair</keyword>
<dbReference type="GO" id="GO:0006310">
    <property type="term" value="P:DNA recombination"/>
    <property type="evidence" value="ECO:0007669"/>
    <property type="project" value="InterPro"/>
</dbReference>
<dbReference type="Pfam" id="PF14743">
    <property type="entry name" value="DNA_ligase_OB_2"/>
    <property type="match status" value="1"/>
</dbReference>
<evidence type="ECO:0000256" key="1">
    <source>
        <dbReference type="ARBA" id="ARBA00001968"/>
    </source>
</evidence>
<evidence type="ECO:0000313" key="9">
    <source>
        <dbReference type="Proteomes" id="UP000010164"/>
    </source>
</evidence>
<dbReference type="EMBL" id="AMRJ01000010">
    <property type="protein sequence ID" value="EKF74516.1"/>
    <property type="molecule type" value="Genomic_DNA"/>
</dbReference>
<dbReference type="NCBIfam" id="NF006592">
    <property type="entry name" value="PRK09125.1"/>
    <property type="match status" value="1"/>
</dbReference>
<gene>
    <name evidence="8" type="ORF">A11A3_07815</name>
</gene>
<proteinExistence type="predicted"/>
<keyword evidence="2 8" id="KW-0436">Ligase</keyword>
<dbReference type="InterPro" id="IPR050326">
    <property type="entry name" value="NAD_dep_DNA_ligaseB"/>
</dbReference>
<reference evidence="8 9" key="1">
    <citation type="journal article" date="2012" name="J. Bacteriol.">
        <title>Genome Sequence of the Alkane-Degrading Bacterium Alcanivorax hongdengensis Type Strain A-11-3.</title>
        <authorList>
            <person name="Lai Q."/>
            <person name="Shao Z."/>
        </authorList>
    </citation>
    <scope>NUCLEOTIDE SEQUENCE [LARGE SCALE GENOMIC DNA]</scope>
    <source>
        <strain evidence="8 9">A-11-3</strain>
    </source>
</reference>
<dbReference type="Proteomes" id="UP000010164">
    <property type="component" value="Unassembled WGS sequence"/>
</dbReference>
<sequence>MKFHLVVLTLLLPLLAVAGPAPSLLLAERYQDQPPFSLADYWVSEKLDGVRAYWDGYRLWSRQGNAFHPPAWFVADFPATPLDGELWMGRGTFEKVSAAVRRLQPDDREWREIRYRVFDLPASPAPFDQRVARLHALLDHSASPYVSMIAQRKVADRDALMRWLDRVVAAGGEGLMLHRGGSLYQGGRSDDLLKLKTFEDAEAVVVGYRPGHGKYRGMMGALEVKTEKGRRFALGSGFTDDQRAHPPAIGATVTFKYYGRTASGLPRFASFLRVRNDEPGR</sequence>
<dbReference type="Gene3D" id="2.40.50.140">
    <property type="entry name" value="Nucleic acid-binding proteins"/>
    <property type="match status" value="1"/>
</dbReference>
<dbReference type="PANTHER" id="PTHR47810:SF1">
    <property type="entry name" value="DNA LIGASE B"/>
    <property type="match status" value="1"/>
</dbReference>
<evidence type="ECO:0000256" key="5">
    <source>
        <dbReference type="ARBA" id="ARBA00023204"/>
    </source>
</evidence>
<evidence type="ECO:0000256" key="2">
    <source>
        <dbReference type="ARBA" id="ARBA00022598"/>
    </source>
</evidence>
<dbReference type="GO" id="GO:0005524">
    <property type="term" value="F:ATP binding"/>
    <property type="evidence" value="ECO:0007669"/>
    <property type="project" value="InterPro"/>
</dbReference>
<dbReference type="Gene3D" id="3.30.1490.70">
    <property type="match status" value="1"/>
</dbReference>
<name>L0WC44_9GAMM</name>
<dbReference type="CDD" id="cd07896">
    <property type="entry name" value="Adenylation_kDNA_ligase_like"/>
    <property type="match status" value="1"/>
</dbReference>
<dbReference type="eggNOG" id="COG1793">
    <property type="taxonomic scope" value="Bacteria"/>
</dbReference>
<dbReference type="SUPFAM" id="SSF56091">
    <property type="entry name" value="DNA ligase/mRNA capping enzyme, catalytic domain"/>
    <property type="match status" value="1"/>
</dbReference>
<dbReference type="GO" id="GO:0003910">
    <property type="term" value="F:DNA ligase (ATP) activity"/>
    <property type="evidence" value="ECO:0007669"/>
    <property type="project" value="UniProtKB-EC"/>
</dbReference>
<dbReference type="PATRIC" id="fig|1177179.3.peg.1564"/>
<dbReference type="OrthoDB" id="9782700at2"/>
<dbReference type="PROSITE" id="PS50160">
    <property type="entry name" value="DNA_LIGASE_A3"/>
    <property type="match status" value="1"/>
</dbReference>
<dbReference type="SUPFAM" id="SSF50249">
    <property type="entry name" value="Nucleic acid-binding proteins"/>
    <property type="match status" value="1"/>
</dbReference>
<dbReference type="PANTHER" id="PTHR47810">
    <property type="entry name" value="DNA LIGASE"/>
    <property type="match status" value="1"/>
</dbReference>
<keyword evidence="3" id="KW-0235">DNA replication</keyword>
<dbReference type="InterPro" id="IPR029319">
    <property type="entry name" value="DNA_ligase_OB"/>
</dbReference>
<accession>L0WC44</accession>
<dbReference type="CDD" id="cd08041">
    <property type="entry name" value="OBF_kDNA_ligase_like"/>
    <property type="match status" value="1"/>
</dbReference>